<dbReference type="Pfam" id="PF13359">
    <property type="entry name" value="DDE_Tnp_4"/>
    <property type="match status" value="1"/>
</dbReference>
<dbReference type="Proteomes" id="UP000030742">
    <property type="component" value="Unassembled WGS sequence"/>
</dbReference>
<dbReference type="STRING" id="77166.U4UBF1"/>
<dbReference type="AlphaFoldDB" id="U4UBF1"/>
<evidence type="ECO:0000259" key="3">
    <source>
        <dbReference type="Pfam" id="PF13359"/>
    </source>
</evidence>
<feature type="domain" description="DDE Tnp4" evidence="3">
    <location>
        <begin position="36"/>
        <end position="150"/>
    </location>
</feature>
<proteinExistence type="predicted"/>
<evidence type="ECO:0000313" key="5">
    <source>
        <dbReference type="Proteomes" id="UP000030742"/>
    </source>
</evidence>
<name>U4UBF1_DENPD</name>
<comment type="cofactor">
    <cofactor evidence="1">
        <name>a divalent metal cation</name>
        <dbReference type="ChEBI" id="CHEBI:60240"/>
    </cofactor>
</comment>
<evidence type="ECO:0000256" key="1">
    <source>
        <dbReference type="ARBA" id="ARBA00001968"/>
    </source>
</evidence>
<reference evidence="4 5" key="1">
    <citation type="journal article" date="2013" name="Genome Biol.">
        <title>Draft genome of the mountain pine beetle, Dendroctonus ponderosae Hopkins, a major forest pest.</title>
        <authorList>
            <person name="Keeling C.I."/>
            <person name="Yuen M.M."/>
            <person name="Liao N.Y."/>
            <person name="Docking T.R."/>
            <person name="Chan S.K."/>
            <person name="Taylor G.A."/>
            <person name="Palmquist D.L."/>
            <person name="Jackman S.D."/>
            <person name="Nguyen A."/>
            <person name="Li M."/>
            <person name="Henderson H."/>
            <person name="Janes J.K."/>
            <person name="Zhao Y."/>
            <person name="Pandoh P."/>
            <person name="Moore R."/>
            <person name="Sperling F.A."/>
            <person name="Huber D.P."/>
            <person name="Birol I."/>
            <person name="Jones S.J."/>
            <person name="Bohlmann J."/>
        </authorList>
    </citation>
    <scope>NUCLEOTIDE SEQUENCE</scope>
</reference>
<sequence length="151" mass="17185">MPTPTEAMWRTIENIFMKNGTFQTHHPTADPCTTIIKKTFSIVLLALVDANYKRIIADVAAYVKNSDGGIFSNSVMGKALLPGTNTTLPHVIVADEAFPLHENIMRPYPGTQTRDDETKATFNYRLSRARLTQKFRIYQRRLQMSPEHIDM</sequence>
<gene>
    <name evidence="4" type="ORF">D910_04685</name>
</gene>
<dbReference type="GO" id="GO:0046872">
    <property type="term" value="F:metal ion binding"/>
    <property type="evidence" value="ECO:0007669"/>
    <property type="project" value="UniProtKB-KW"/>
</dbReference>
<evidence type="ECO:0000313" key="4">
    <source>
        <dbReference type="EMBL" id="ERL87290.1"/>
    </source>
</evidence>
<organism evidence="4 5">
    <name type="scientific">Dendroctonus ponderosae</name>
    <name type="common">Mountain pine beetle</name>
    <dbReference type="NCBI Taxonomy" id="77166"/>
    <lineage>
        <taxon>Eukaryota</taxon>
        <taxon>Metazoa</taxon>
        <taxon>Ecdysozoa</taxon>
        <taxon>Arthropoda</taxon>
        <taxon>Hexapoda</taxon>
        <taxon>Insecta</taxon>
        <taxon>Pterygota</taxon>
        <taxon>Neoptera</taxon>
        <taxon>Endopterygota</taxon>
        <taxon>Coleoptera</taxon>
        <taxon>Polyphaga</taxon>
        <taxon>Cucujiformia</taxon>
        <taxon>Curculionidae</taxon>
        <taxon>Scolytinae</taxon>
        <taxon>Dendroctonus</taxon>
    </lineage>
</organism>
<protein>
    <recommendedName>
        <fullName evidence="3">DDE Tnp4 domain-containing protein</fullName>
    </recommendedName>
</protein>
<evidence type="ECO:0000256" key="2">
    <source>
        <dbReference type="ARBA" id="ARBA00022723"/>
    </source>
</evidence>
<dbReference type="EMBL" id="KB631929">
    <property type="protein sequence ID" value="ERL87290.1"/>
    <property type="molecule type" value="Genomic_DNA"/>
</dbReference>
<accession>U4UBF1</accession>
<dbReference type="InterPro" id="IPR027806">
    <property type="entry name" value="HARBI1_dom"/>
</dbReference>
<keyword evidence="2" id="KW-0479">Metal-binding</keyword>